<comment type="similarity">
    <text evidence="2 14 16">Belongs to the TonB-dependent receptor family.</text>
</comment>
<dbReference type="PANTHER" id="PTHR32552">
    <property type="entry name" value="FERRICHROME IRON RECEPTOR-RELATED"/>
    <property type="match status" value="1"/>
</dbReference>
<keyword evidence="5" id="KW-0410">Iron transport</keyword>
<dbReference type="InterPro" id="IPR039426">
    <property type="entry name" value="TonB-dep_rcpt-like"/>
</dbReference>
<dbReference type="NCBIfam" id="TIGR01783">
    <property type="entry name" value="TonB-siderophor"/>
    <property type="match status" value="1"/>
</dbReference>
<dbReference type="PROSITE" id="PS52016">
    <property type="entry name" value="TONB_DEPENDENT_REC_3"/>
    <property type="match status" value="1"/>
</dbReference>
<evidence type="ECO:0000256" key="1">
    <source>
        <dbReference type="ARBA" id="ARBA00004571"/>
    </source>
</evidence>
<feature type="short sequence motif" description="TonB C-terminal box" evidence="15">
    <location>
        <begin position="805"/>
        <end position="822"/>
    </location>
</feature>
<keyword evidence="4 14" id="KW-1134">Transmembrane beta strand</keyword>
<dbReference type="GO" id="GO:0038023">
    <property type="term" value="F:signaling receptor activity"/>
    <property type="evidence" value="ECO:0007669"/>
    <property type="project" value="InterPro"/>
</dbReference>
<comment type="subcellular location">
    <subcellularLocation>
        <location evidence="1 14">Cell outer membrane</location>
        <topology evidence="1 14">Multi-pass membrane protein</topology>
    </subcellularLocation>
</comment>
<dbReference type="PROSITE" id="PS01156">
    <property type="entry name" value="TONB_DEPENDENT_REC_2"/>
    <property type="match status" value="1"/>
</dbReference>
<dbReference type="GO" id="GO:0009279">
    <property type="term" value="C:cell outer membrane"/>
    <property type="evidence" value="ECO:0007669"/>
    <property type="project" value="UniProtKB-SubCell"/>
</dbReference>
<keyword evidence="17" id="KW-1133">Transmembrane helix</keyword>
<dbReference type="SMART" id="SM00965">
    <property type="entry name" value="STN"/>
    <property type="match status" value="1"/>
</dbReference>
<reference evidence="19 20" key="1">
    <citation type="submission" date="2018-12" db="EMBL/GenBank/DDBJ databases">
        <title>The whole draft genome of Aquabacterium sp. SJQ9.</title>
        <authorList>
            <person name="Sun L."/>
            <person name="Gao X."/>
            <person name="Chen W."/>
            <person name="Huang K."/>
        </authorList>
    </citation>
    <scope>NUCLEOTIDE SEQUENCE [LARGE SCALE GENOMIC DNA]</scope>
    <source>
        <strain evidence="19 20">SJQ9</strain>
    </source>
</reference>
<evidence type="ECO:0000256" key="14">
    <source>
        <dbReference type="PROSITE-ProRule" id="PRU01360"/>
    </source>
</evidence>
<keyword evidence="10 16" id="KW-0798">TonB box</keyword>
<dbReference type="SUPFAM" id="SSF56935">
    <property type="entry name" value="Porins"/>
    <property type="match status" value="1"/>
</dbReference>
<dbReference type="GO" id="GO:0015891">
    <property type="term" value="P:siderophore transport"/>
    <property type="evidence" value="ECO:0007669"/>
    <property type="project" value="InterPro"/>
</dbReference>
<keyword evidence="12 19" id="KW-0675">Receptor</keyword>
<keyword evidence="8" id="KW-0408">Iron</keyword>
<dbReference type="InterPro" id="IPR037066">
    <property type="entry name" value="Plug_dom_sf"/>
</dbReference>
<evidence type="ECO:0000256" key="2">
    <source>
        <dbReference type="ARBA" id="ARBA00009810"/>
    </source>
</evidence>
<keyword evidence="6 14" id="KW-0812">Transmembrane</keyword>
<keyword evidence="20" id="KW-1185">Reference proteome</keyword>
<dbReference type="InterPro" id="IPR012910">
    <property type="entry name" value="Plug_dom"/>
</dbReference>
<evidence type="ECO:0000256" key="4">
    <source>
        <dbReference type="ARBA" id="ARBA00022452"/>
    </source>
</evidence>
<evidence type="ECO:0000256" key="15">
    <source>
        <dbReference type="PROSITE-ProRule" id="PRU10144"/>
    </source>
</evidence>
<dbReference type="InterPro" id="IPR000531">
    <property type="entry name" value="Beta-barrel_TonB"/>
</dbReference>
<evidence type="ECO:0000256" key="9">
    <source>
        <dbReference type="ARBA" id="ARBA00023065"/>
    </source>
</evidence>
<name>A0A3R8S1E3_9BURK</name>
<dbReference type="PANTHER" id="PTHR32552:SF74">
    <property type="entry name" value="HYDROXAMATE SIDEROPHORE RECEPTOR FHUE"/>
    <property type="match status" value="1"/>
</dbReference>
<evidence type="ECO:0000256" key="13">
    <source>
        <dbReference type="ARBA" id="ARBA00023237"/>
    </source>
</evidence>
<keyword evidence="11 14" id="KW-0472">Membrane</keyword>
<keyword evidence="9" id="KW-0406">Ion transport</keyword>
<dbReference type="Pfam" id="PF07660">
    <property type="entry name" value="STN"/>
    <property type="match status" value="1"/>
</dbReference>
<evidence type="ECO:0000256" key="16">
    <source>
        <dbReference type="RuleBase" id="RU003357"/>
    </source>
</evidence>
<evidence type="ECO:0000313" key="20">
    <source>
        <dbReference type="Proteomes" id="UP000269265"/>
    </source>
</evidence>
<dbReference type="Pfam" id="PF00593">
    <property type="entry name" value="TonB_dep_Rec_b-barrel"/>
    <property type="match status" value="1"/>
</dbReference>
<protein>
    <submittedName>
        <fullName evidence="19">TonB-dependent siderophore receptor</fullName>
    </submittedName>
</protein>
<evidence type="ECO:0000256" key="3">
    <source>
        <dbReference type="ARBA" id="ARBA00022448"/>
    </source>
</evidence>
<comment type="caution">
    <text evidence="19">The sequence shown here is derived from an EMBL/GenBank/DDBJ whole genome shotgun (WGS) entry which is preliminary data.</text>
</comment>
<evidence type="ECO:0000256" key="10">
    <source>
        <dbReference type="ARBA" id="ARBA00023077"/>
    </source>
</evidence>
<feature type="transmembrane region" description="Helical" evidence="17">
    <location>
        <begin position="21"/>
        <end position="43"/>
    </location>
</feature>
<evidence type="ECO:0000259" key="18">
    <source>
        <dbReference type="SMART" id="SM00965"/>
    </source>
</evidence>
<evidence type="ECO:0000256" key="8">
    <source>
        <dbReference type="ARBA" id="ARBA00023004"/>
    </source>
</evidence>
<keyword evidence="3 14" id="KW-0813">Transport</keyword>
<accession>A0A3R8S1E3</accession>
<evidence type="ECO:0000256" key="17">
    <source>
        <dbReference type="SAM" id="Phobius"/>
    </source>
</evidence>
<dbReference type="Gene3D" id="3.55.50.30">
    <property type="match status" value="1"/>
</dbReference>
<dbReference type="EMBL" id="RSED01000009">
    <property type="protein sequence ID" value="RRS03832.1"/>
    <property type="molecule type" value="Genomic_DNA"/>
</dbReference>
<dbReference type="Pfam" id="PF07715">
    <property type="entry name" value="Plug"/>
    <property type="match status" value="1"/>
</dbReference>
<evidence type="ECO:0000256" key="7">
    <source>
        <dbReference type="ARBA" id="ARBA00022729"/>
    </source>
</evidence>
<gene>
    <name evidence="19" type="ORF">EIP75_12790</name>
</gene>
<evidence type="ECO:0000256" key="6">
    <source>
        <dbReference type="ARBA" id="ARBA00022692"/>
    </source>
</evidence>
<dbReference type="InterPro" id="IPR036942">
    <property type="entry name" value="Beta-barrel_TonB_sf"/>
</dbReference>
<evidence type="ECO:0000313" key="19">
    <source>
        <dbReference type="EMBL" id="RRS03832.1"/>
    </source>
</evidence>
<dbReference type="InterPro" id="IPR010917">
    <property type="entry name" value="TonB_rcpt_CS"/>
</dbReference>
<evidence type="ECO:0000256" key="12">
    <source>
        <dbReference type="ARBA" id="ARBA00023170"/>
    </source>
</evidence>
<sequence length="822" mass="89651">MPSRRHPVGQRPCASQLPVQLSALSLAIGTTLVSLIASTTVALPAHASEAVDSTARKSYTVPAGKLGDALAHFAAAAGVPLSFDPAVLADQRSNGLQGNFTVKEGLGRLLAGSGFELVDTGSGAYSLRKIPMAALAPAAQSDQALPAITVTANQLGEITEHSRSYTPGTIATATRLPLTPRETPQSISVITRQQIDDFGLTSIDKVIERTPGVSIVTYDSERTEYWARGFAIQNFQYDGIPMQRDSGYSAGNTLSDMAIYDRVEVLKGATGLLTGSGDPGATINLVRKKPTRAFQGSLQAGVGSWDNYRTQADLSGALNQSGSVRARAVAAYQDRQSHQDHYQKQVGVFYGILEADLTPSTLLSVGVDYQDNKPKGSSWGGIKIFDTTGNFNDMPRSFNNGATWSHWSQYTRTAFATLEHTFDNEWVAKLQLNHQINGYDAMLGAAAGGTPNPADGSGTSLWMGKYVGKTRANAADFYASGPFNLFGRKHELVLGGSFTDRRWTNAGYSASGYNTSVSDYYGWTGHIPYANWGTPGYTNDETTRESGLYGTTRLNLRDDLKLIVGGRVSNYENNEQDMKATGKFVPYVGAVYDLDKNLSVYASYTAIFKPHSEKDETGKTIDPQTGENHEVGLKGSFFNGRLNASAAYFQLKQDNYADYVRFDTATNLDVYRVLQGVKTKGYEFEVSGQIARDWQLQAGYTHSVSHQEGERIGTLNPANQFSLYTSHKLGGALQGLTLGGGARWQDKTWASVTNPVSGKMDYVMGSRWLFDAMARYEFSKNLSASLNVNNLLDKKYHTIFQWYSTYTWGEPRSVMLNVNYKF</sequence>
<dbReference type="CDD" id="cd01347">
    <property type="entry name" value="ligand_gated_channel"/>
    <property type="match status" value="1"/>
</dbReference>
<dbReference type="InterPro" id="IPR011662">
    <property type="entry name" value="Secretin/TonB_short_N"/>
</dbReference>
<proteinExistence type="inferred from homology"/>
<dbReference type="InterPro" id="IPR010105">
    <property type="entry name" value="TonB_sidphr_rcpt"/>
</dbReference>
<evidence type="ECO:0000256" key="5">
    <source>
        <dbReference type="ARBA" id="ARBA00022496"/>
    </source>
</evidence>
<dbReference type="FunFam" id="2.170.130.10:FF:000010">
    <property type="entry name" value="Ferripyoverdine receptor"/>
    <property type="match status" value="1"/>
</dbReference>
<dbReference type="RefSeq" id="WP_125243672.1">
    <property type="nucleotide sequence ID" value="NZ_RSED01000009.1"/>
</dbReference>
<keyword evidence="13 14" id="KW-0998">Cell outer membrane</keyword>
<dbReference type="Gene3D" id="2.40.170.20">
    <property type="entry name" value="TonB-dependent receptor, beta-barrel domain"/>
    <property type="match status" value="1"/>
</dbReference>
<keyword evidence="7" id="KW-0732">Signal</keyword>
<dbReference type="Proteomes" id="UP000269265">
    <property type="component" value="Unassembled WGS sequence"/>
</dbReference>
<dbReference type="Gene3D" id="2.170.130.10">
    <property type="entry name" value="TonB-dependent receptor, plug domain"/>
    <property type="match status" value="1"/>
</dbReference>
<dbReference type="GO" id="GO:0015344">
    <property type="term" value="F:siderophore uptake transmembrane transporter activity"/>
    <property type="evidence" value="ECO:0007669"/>
    <property type="project" value="TreeGrafter"/>
</dbReference>
<feature type="domain" description="Secretin/TonB short N-terminal" evidence="18">
    <location>
        <begin position="79"/>
        <end position="130"/>
    </location>
</feature>
<organism evidence="19 20">
    <name type="scientific">Aquabacterium soli</name>
    <dbReference type="NCBI Taxonomy" id="2493092"/>
    <lineage>
        <taxon>Bacteria</taxon>
        <taxon>Pseudomonadati</taxon>
        <taxon>Pseudomonadota</taxon>
        <taxon>Betaproteobacteria</taxon>
        <taxon>Burkholderiales</taxon>
        <taxon>Aquabacterium</taxon>
    </lineage>
</organism>
<dbReference type="AlphaFoldDB" id="A0A3R8S1E3"/>
<evidence type="ECO:0000256" key="11">
    <source>
        <dbReference type="ARBA" id="ARBA00023136"/>
    </source>
</evidence>
<dbReference type="OrthoDB" id="174652at2"/>